<keyword evidence="8" id="KW-1185">Reference proteome</keyword>
<evidence type="ECO:0000256" key="1">
    <source>
        <dbReference type="ARBA" id="ARBA00001947"/>
    </source>
</evidence>
<feature type="domain" description="Metallo-beta-lactamase" evidence="6">
    <location>
        <begin position="34"/>
        <end position="248"/>
    </location>
</feature>
<evidence type="ECO:0000256" key="3">
    <source>
        <dbReference type="ARBA" id="ARBA00022723"/>
    </source>
</evidence>
<dbReference type="GO" id="GO:0016787">
    <property type="term" value="F:hydrolase activity"/>
    <property type="evidence" value="ECO:0007669"/>
    <property type="project" value="UniProtKB-KW"/>
</dbReference>
<evidence type="ECO:0000259" key="6">
    <source>
        <dbReference type="SMART" id="SM00849"/>
    </source>
</evidence>
<dbReference type="STRING" id="439228.SAMN06295920_10791"/>
<evidence type="ECO:0000256" key="5">
    <source>
        <dbReference type="ARBA" id="ARBA00022833"/>
    </source>
</evidence>
<dbReference type="InterPro" id="IPR051013">
    <property type="entry name" value="MBL_superfamily_lactonases"/>
</dbReference>
<protein>
    <submittedName>
        <fullName evidence="7">4-pyridoxolactonase</fullName>
    </submittedName>
</protein>
<proteinExistence type="inferred from homology"/>
<comment type="similarity">
    <text evidence="2">Belongs to the metallo-beta-lactamase superfamily.</text>
</comment>
<dbReference type="SUPFAM" id="SSF56281">
    <property type="entry name" value="Metallo-hydrolase/oxidoreductase"/>
    <property type="match status" value="1"/>
</dbReference>
<accession>A0A1T5EMQ9</accession>
<sequence>MTKTKVYLLDFGSLVMDGYMMFWGRGPGGPFRFPTYGVLIDHAEGRFLFDTGYDGGFFAKNLPFVTIDQSARQTVPGQLDLIGLRPRDITHVLNSHYHVDHVGGNHHCTHATTICHKCELEAYDDPEPWEAMGYSDRSLSGASGADDVSDRADDIYTPRFELISGDARIAKGVTLFETPGHTPGHYSLMVELADRRPMLFTGDACYTQRSLEENIIANSHSDVKQSFASLERLRQLAEQHDAELFYSHDPARWAEWKPAPYHYS</sequence>
<evidence type="ECO:0000313" key="8">
    <source>
        <dbReference type="Proteomes" id="UP000189818"/>
    </source>
</evidence>
<organism evidence="7 8">
    <name type="scientific">Rhizorhabdus histidinilytica</name>
    <dbReference type="NCBI Taxonomy" id="439228"/>
    <lineage>
        <taxon>Bacteria</taxon>
        <taxon>Pseudomonadati</taxon>
        <taxon>Pseudomonadota</taxon>
        <taxon>Alphaproteobacteria</taxon>
        <taxon>Sphingomonadales</taxon>
        <taxon>Sphingomonadaceae</taxon>
        <taxon>Rhizorhabdus</taxon>
    </lineage>
</organism>
<gene>
    <name evidence="7" type="ORF">SAMN06295920_10791</name>
</gene>
<dbReference type="AlphaFoldDB" id="A0A1T5EMQ9"/>
<dbReference type="PANTHER" id="PTHR42978:SF2">
    <property type="entry name" value="102 KBASES UNSTABLE REGION: FROM 1 TO 119443"/>
    <property type="match status" value="1"/>
</dbReference>
<keyword evidence="3" id="KW-0479">Metal-binding</keyword>
<keyword evidence="5" id="KW-0862">Zinc</keyword>
<dbReference type="InterPro" id="IPR036866">
    <property type="entry name" value="RibonucZ/Hydroxyglut_hydro"/>
</dbReference>
<dbReference type="EMBL" id="FUYM01000007">
    <property type="protein sequence ID" value="SKB85217.1"/>
    <property type="molecule type" value="Genomic_DNA"/>
</dbReference>
<dbReference type="CDD" id="cd07729">
    <property type="entry name" value="AHL_lactonase_MBL-fold"/>
    <property type="match status" value="1"/>
</dbReference>
<reference evidence="8" key="1">
    <citation type="submission" date="2017-02" db="EMBL/GenBank/DDBJ databases">
        <authorList>
            <person name="Varghese N."/>
            <person name="Submissions S."/>
        </authorList>
    </citation>
    <scope>NUCLEOTIDE SEQUENCE [LARGE SCALE GENOMIC DNA]</scope>
    <source>
        <strain evidence="8">UM2</strain>
    </source>
</reference>
<evidence type="ECO:0000313" key="7">
    <source>
        <dbReference type="EMBL" id="SKB85217.1"/>
    </source>
</evidence>
<dbReference type="SMART" id="SM00849">
    <property type="entry name" value="Lactamase_B"/>
    <property type="match status" value="1"/>
</dbReference>
<dbReference type="GO" id="GO:0046872">
    <property type="term" value="F:metal ion binding"/>
    <property type="evidence" value="ECO:0007669"/>
    <property type="project" value="UniProtKB-KW"/>
</dbReference>
<keyword evidence="4" id="KW-0378">Hydrolase</keyword>
<dbReference type="InterPro" id="IPR001279">
    <property type="entry name" value="Metallo-B-lactamas"/>
</dbReference>
<dbReference type="Gene3D" id="3.60.15.10">
    <property type="entry name" value="Ribonuclease Z/Hydroxyacylglutathione hydrolase-like"/>
    <property type="match status" value="1"/>
</dbReference>
<dbReference type="Proteomes" id="UP000189818">
    <property type="component" value="Unassembled WGS sequence"/>
</dbReference>
<comment type="cofactor">
    <cofactor evidence="1">
        <name>Zn(2+)</name>
        <dbReference type="ChEBI" id="CHEBI:29105"/>
    </cofactor>
</comment>
<dbReference type="OrthoDB" id="9773738at2"/>
<evidence type="ECO:0000256" key="4">
    <source>
        <dbReference type="ARBA" id="ARBA00022801"/>
    </source>
</evidence>
<dbReference type="RefSeq" id="WP_079649190.1">
    <property type="nucleotide sequence ID" value="NZ_FUYM01000007.1"/>
</dbReference>
<name>A0A1T5EMQ9_9SPHN</name>
<evidence type="ECO:0000256" key="2">
    <source>
        <dbReference type="ARBA" id="ARBA00007749"/>
    </source>
</evidence>
<dbReference type="Pfam" id="PF00753">
    <property type="entry name" value="Lactamase_B"/>
    <property type="match status" value="1"/>
</dbReference>
<dbReference type="PANTHER" id="PTHR42978">
    <property type="entry name" value="QUORUM-QUENCHING LACTONASE YTNP-RELATED-RELATED"/>
    <property type="match status" value="1"/>
</dbReference>